<keyword evidence="1" id="KW-0732">Signal</keyword>
<dbReference type="RefSeq" id="WP_008341215.1">
    <property type="nucleotide sequence ID" value="NZ_AFRZ01000001.1"/>
</dbReference>
<evidence type="ECO:0000256" key="1">
    <source>
        <dbReference type="SAM" id="SignalP"/>
    </source>
</evidence>
<proteinExistence type="predicted"/>
<dbReference type="eggNOG" id="ENOG502ZQ0K">
    <property type="taxonomic scope" value="Bacteria"/>
</dbReference>
<name>H1FW37_SULGG</name>
<sequence length="117" mass="13151">MKYITLILLFTYLLLACTGDCLTCHPKLVPTINEDLRHKPMLGCIKCHSAEPNSMAECGDDCFSCHPMAKINKANVREHDVIQSCVDCHVGANEKIFDNSIKYDQSQSESLKDFLTK</sequence>
<comment type="caution">
    <text evidence="2">The sequence shown here is derived from an EMBL/GenBank/DDBJ whole genome shotgun (WGS) entry which is preliminary data.</text>
</comment>
<accession>H1FW37</accession>
<dbReference type="STRING" id="929558.SMGD1_1896"/>
<dbReference type="PATRIC" id="fig|929558.5.peg.1891"/>
<feature type="signal peptide" evidence="1">
    <location>
        <begin position="1"/>
        <end position="23"/>
    </location>
</feature>
<dbReference type="HOGENOM" id="CLU_152475_0_0_7"/>
<dbReference type="AlphaFoldDB" id="H1FW37"/>
<dbReference type="Gene3D" id="1.10.1130.10">
    <property type="entry name" value="Flavocytochrome C3, Chain A"/>
    <property type="match status" value="1"/>
</dbReference>
<keyword evidence="3" id="KW-1185">Reference proteome</keyword>
<reference evidence="2 3" key="1">
    <citation type="journal article" date="2012" name="Proc. Natl. Acad. Sci. U.S.A.">
        <title>Genome and physiology of a model Epsilonproteobacterium responsible for sulfide detoxification in marine oxygen depletion zones.</title>
        <authorList>
            <person name="Grote J."/>
            <person name="Schott T."/>
            <person name="Bruckner C.G."/>
            <person name="Glockner F.O."/>
            <person name="Jost G."/>
            <person name="Teeling H."/>
            <person name="Labrenz M."/>
            <person name="Jurgens K."/>
        </authorList>
    </citation>
    <scope>NUCLEOTIDE SEQUENCE [LARGE SCALE GENOMIC DNA]</scope>
    <source>
        <strain evidence="2 3">GD1</strain>
    </source>
</reference>
<protein>
    <submittedName>
        <fullName evidence="2">Uncharacterized protein</fullName>
    </submittedName>
</protein>
<dbReference type="Proteomes" id="UP000006431">
    <property type="component" value="Unassembled WGS sequence"/>
</dbReference>
<evidence type="ECO:0000313" key="2">
    <source>
        <dbReference type="EMBL" id="EHP30419.1"/>
    </source>
</evidence>
<evidence type="ECO:0000313" key="3">
    <source>
        <dbReference type="Proteomes" id="UP000006431"/>
    </source>
</evidence>
<organism evidence="2 3">
    <name type="scientific">Sulfurimonas gotlandica (strain DSM 19862 / JCM 16533 / GD1)</name>
    <dbReference type="NCBI Taxonomy" id="929558"/>
    <lineage>
        <taxon>Bacteria</taxon>
        <taxon>Pseudomonadati</taxon>
        <taxon>Campylobacterota</taxon>
        <taxon>Epsilonproteobacteria</taxon>
        <taxon>Campylobacterales</taxon>
        <taxon>Sulfurimonadaceae</taxon>
        <taxon>Sulfurimonas</taxon>
    </lineage>
</organism>
<feature type="chain" id="PRO_5003549047" evidence="1">
    <location>
        <begin position="24"/>
        <end position="117"/>
    </location>
</feature>
<dbReference type="PROSITE" id="PS51257">
    <property type="entry name" value="PROKAR_LIPOPROTEIN"/>
    <property type="match status" value="1"/>
</dbReference>
<dbReference type="SUPFAM" id="SSF48695">
    <property type="entry name" value="Multiheme cytochromes"/>
    <property type="match status" value="1"/>
</dbReference>
<dbReference type="EMBL" id="AFRZ01000001">
    <property type="protein sequence ID" value="EHP30419.1"/>
    <property type="molecule type" value="Genomic_DNA"/>
</dbReference>
<dbReference type="InterPro" id="IPR036280">
    <property type="entry name" value="Multihaem_cyt_sf"/>
</dbReference>
<gene>
    <name evidence="2" type="ORF">SMGD1_1896</name>
</gene>
<dbReference type="OrthoDB" id="5334216at2"/>